<feature type="compositionally biased region" description="Polar residues" evidence="1">
    <location>
        <begin position="460"/>
        <end position="475"/>
    </location>
</feature>
<feature type="region of interest" description="Disordered" evidence="1">
    <location>
        <begin position="489"/>
        <end position="513"/>
    </location>
</feature>
<comment type="caution">
    <text evidence="2">The sequence shown here is derived from an EMBL/GenBank/DDBJ whole genome shotgun (WGS) entry which is preliminary data.</text>
</comment>
<dbReference type="AlphaFoldDB" id="A0A9P4HAD2"/>
<keyword evidence="3" id="KW-1185">Reference proteome</keyword>
<feature type="region of interest" description="Disordered" evidence="1">
    <location>
        <begin position="450"/>
        <end position="475"/>
    </location>
</feature>
<accession>A0A9P4HAD2</accession>
<name>A0A9P4HAD2_9PLEO</name>
<protein>
    <submittedName>
        <fullName evidence="2">Uncharacterized protein</fullName>
    </submittedName>
</protein>
<evidence type="ECO:0000256" key="1">
    <source>
        <dbReference type="SAM" id="MobiDB-lite"/>
    </source>
</evidence>
<organism evidence="2 3">
    <name type="scientific">Setomelanomma holmii</name>
    <dbReference type="NCBI Taxonomy" id="210430"/>
    <lineage>
        <taxon>Eukaryota</taxon>
        <taxon>Fungi</taxon>
        <taxon>Dikarya</taxon>
        <taxon>Ascomycota</taxon>
        <taxon>Pezizomycotina</taxon>
        <taxon>Dothideomycetes</taxon>
        <taxon>Pleosporomycetidae</taxon>
        <taxon>Pleosporales</taxon>
        <taxon>Pleosporineae</taxon>
        <taxon>Phaeosphaeriaceae</taxon>
        <taxon>Setomelanomma</taxon>
    </lineage>
</organism>
<evidence type="ECO:0000313" key="2">
    <source>
        <dbReference type="EMBL" id="KAF2030973.1"/>
    </source>
</evidence>
<reference evidence="2" key="1">
    <citation type="journal article" date="2020" name="Stud. Mycol.">
        <title>101 Dothideomycetes genomes: a test case for predicting lifestyles and emergence of pathogens.</title>
        <authorList>
            <person name="Haridas S."/>
            <person name="Albert R."/>
            <person name="Binder M."/>
            <person name="Bloem J."/>
            <person name="Labutti K."/>
            <person name="Salamov A."/>
            <person name="Andreopoulos B."/>
            <person name="Baker S."/>
            <person name="Barry K."/>
            <person name="Bills G."/>
            <person name="Bluhm B."/>
            <person name="Cannon C."/>
            <person name="Castanera R."/>
            <person name="Culley D."/>
            <person name="Daum C."/>
            <person name="Ezra D."/>
            <person name="Gonzalez J."/>
            <person name="Henrissat B."/>
            <person name="Kuo A."/>
            <person name="Liang C."/>
            <person name="Lipzen A."/>
            <person name="Lutzoni F."/>
            <person name="Magnuson J."/>
            <person name="Mondo S."/>
            <person name="Nolan M."/>
            <person name="Ohm R."/>
            <person name="Pangilinan J."/>
            <person name="Park H.-J."/>
            <person name="Ramirez L."/>
            <person name="Alfaro M."/>
            <person name="Sun H."/>
            <person name="Tritt A."/>
            <person name="Yoshinaga Y."/>
            <person name="Zwiers L.-H."/>
            <person name="Turgeon B."/>
            <person name="Goodwin S."/>
            <person name="Spatafora J."/>
            <person name="Crous P."/>
            <person name="Grigoriev I."/>
        </authorList>
    </citation>
    <scope>NUCLEOTIDE SEQUENCE</scope>
    <source>
        <strain evidence="2">CBS 110217</strain>
    </source>
</reference>
<dbReference type="OrthoDB" id="3798432at2759"/>
<proteinExistence type="predicted"/>
<feature type="compositionally biased region" description="Polar residues" evidence="1">
    <location>
        <begin position="489"/>
        <end position="503"/>
    </location>
</feature>
<evidence type="ECO:0000313" key="3">
    <source>
        <dbReference type="Proteomes" id="UP000799777"/>
    </source>
</evidence>
<dbReference type="EMBL" id="ML978185">
    <property type="protein sequence ID" value="KAF2030973.1"/>
    <property type="molecule type" value="Genomic_DNA"/>
</dbReference>
<sequence length="613" mass="69404">MSTSRPAAMPGDRFTTGADGRKQLIDKLQTRLGSLSDQQAEVAEIREHVVVNRQAIISSAQRVRQQRNRTIEAEATLMEILLRYFNDIRAPLPPDLLEAYDIVERERHKLVELEDDHVEVERDFGALEWTLIDLEDNLYQYDVQQLLSDQVMDDVTEDLEKISLPAAPASHPITASIETQYHHAMEERSRLSSHLSAIHKEHLETMNWLEDDSDSLIRGVDNSVVSSSSDVLEEIAFCEVRIHRLRASLAPEDCVAAMSLRAHSDVDDDPRHDRKVLAISSRAHSEGSTAHLLDYVSDQFPIHQWMLDCLEESHLEQFLYMGILQQHLGTHFYTDLDFNRWRKCISLLWFVDVSKRQELPLVETTIVKHQISEHLERLEATSLTADRHNNIFEHHTHRLVRDLTFGAGHSDDSVLDPKDERSHEPSSIDIHVTSAASTCSSTSSLKDPFTILKSRGTPASDPSQTLQANAASHQQSDTMLNVYPTETLGQTTQRRDSAQNSVRSEMAPCTTPDIGFTEWKKEELLPEDAQTSTHSTGKSKCDIAKSSPTVGKATCNVTWYSQWMWSPTLKLYYCNGFTDDDEVVEVLWDQDTTGLQEISEDAASLPPTPSFVR</sequence>
<dbReference type="Proteomes" id="UP000799777">
    <property type="component" value="Unassembled WGS sequence"/>
</dbReference>
<gene>
    <name evidence="2" type="ORF">EK21DRAFT_111422</name>
</gene>